<dbReference type="InterPro" id="IPR027417">
    <property type="entry name" value="P-loop_NTPase"/>
</dbReference>
<sequence length="129" mass="14837">MEERVERKNDVLLKTKGLGYWYDNNKKILNNIDMEFEKGKFYSIVGSSGSGKTTLLSLIAGLDQVKEGDIFLGDNNIKNIGLDNYRNKHVSIIFQGYNLMNYMTALQNITSAMSIKKLKRKIIRNLLWI</sequence>
<dbReference type="AlphaFoldDB" id="A0A174HGK6"/>
<dbReference type="GO" id="GO:0005524">
    <property type="term" value="F:ATP binding"/>
    <property type="evidence" value="ECO:0007669"/>
    <property type="project" value="UniProtKB-KW"/>
</dbReference>
<reference evidence="3 4" key="1">
    <citation type="submission" date="2015-09" db="EMBL/GenBank/DDBJ databases">
        <authorList>
            <consortium name="Pathogen Informatics"/>
        </authorList>
    </citation>
    <scope>NUCLEOTIDE SEQUENCE [LARGE SCALE GENOMIC DNA]</scope>
    <source>
        <strain evidence="3 4">2789STDY5834856</strain>
    </source>
</reference>
<keyword evidence="3" id="KW-0547">Nucleotide-binding</keyword>
<dbReference type="Gene3D" id="3.40.50.300">
    <property type="entry name" value="P-loop containing nucleotide triphosphate hydrolases"/>
    <property type="match status" value="1"/>
</dbReference>
<keyword evidence="3" id="KW-0067">ATP-binding</keyword>
<dbReference type="EMBL" id="CYZX01000014">
    <property type="protein sequence ID" value="CUO74004.1"/>
    <property type="molecule type" value="Genomic_DNA"/>
</dbReference>
<dbReference type="EC" id="3.6.3.31" evidence="3"/>
<evidence type="ECO:0000259" key="2">
    <source>
        <dbReference type="Pfam" id="PF00005"/>
    </source>
</evidence>
<name>A0A174HGK6_9CLOT</name>
<gene>
    <name evidence="3" type="primary">potA_1</name>
    <name evidence="3" type="ORF">ERS852471_02174</name>
</gene>
<dbReference type="RefSeq" id="WP_278336519.1">
    <property type="nucleotide sequence ID" value="NZ_CABIXQ010000014.1"/>
</dbReference>
<dbReference type="PANTHER" id="PTHR42781">
    <property type="entry name" value="SPERMIDINE/PUTRESCINE IMPORT ATP-BINDING PROTEIN POTA"/>
    <property type="match status" value="1"/>
</dbReference>
<proteinExistence type="predicted"/>
<dbReference type="InterPro" id="IPR003439">
    <property type="entry name" value="ABC_transporter-like_ATP-bd"/>
</dbReference>
<dbReference type="InterPro" id="IPR050093">
    <property type="entry name" value="ABC_SmlMolc_Importer"/>
</dbReference>
<evidence type="ECO:0000313" key="4">
    <source>
        <dbReference type="Proteomes" id="UP000095594"/>
    </source>
</evidence>
<evidence type="ECO:0000256" key="1">
    <source>
        <dbReference type="ARBA" id="ARBA00022448"/>
    </source>
</evidence>
<protein>
    <submittedName>
        <fullName evidence="3">ABC transporter ATP-binding protein</fullName>
        <ecNumber evidence="3">3.6.3.31</ecNumber>
    </submittedName>
</protein>
<evidence type="ECO:0000313" key="3">
    <source>
        <dbReference type="EMBL" id="CUO74004.1"/>
    </source>
</evidence>
<accession>A0A174HGK6</accession>
<dbReference type="GO" id="GO:0016887">
    <property type="term" value="F:ATP hydrolysis activity"/>
    <property type="evidence" value="ECO:0007669"/>
    <property type="project" value="InterPro"/>
</dbReference>
<dbReference type="Pfam" id="PF00005">
    <property type="entry name" value="ABC_tran"/>
    <property type="match status" value="1"/>
</dbReference>
<organism evidence="3 4">
    <name type="scientific">Clostridium disporicum</name>
    <dbReference type="NCBI Taxonomy" id="84024"/>
    <lineage>
        <taxon>Bacteria</taxon>
        <taxon>Bacillati</taxon>
        <taxon>Bacillota</taxon>
        <taxon>Clostridia</taxon>
        <taxon>Eubacteriales</taxon>
        <taxon>Clostridiaceae</taxon>
        <taxon>Clostridium</taxon>
    </lineage>
</organism>
<dbReference type="PANTHER" id="PTHR42781:SF4">
    <property type="entry name" value="SPERMIDINE_PUTRESCINE IMPORT ATP-BINDING PROTEIN POTA"/>
    <property type="match status" value="1"/>
</dbReference>
<dbReference type="Proteomes" id="UP000095594">
    <property type="component" value="Unassembled WGS sequence"/>
</dbReference>
<feature type="domain" description="ABC transporter" evidence="2">
    <location>
        <begin position="29"/>
        <end position="117"/>
    </location>
</feature>
<keyword evidence="1" id="KW-0813">Transport</keyword>
<dbReference type="SUPFAM" id="SSF52540">
    <property type="entry name" value="P-loop containing nucleoside triphosphate hydrolases"/>
    <property type="match status" value="1"/>
</dbReference>
<keyword evidence="3" id="KW-0378">Hydrolase</keyword>